<sequence>MKLLNFLIPVFVASVTAAPSNFPRDAGPGWQTSGNAADCGDCTNWGVGWVALYSKSYMEGECACVEAKEHCFDLGPIGFGEKTVSLQLAEGGNGCTFYIDGGCNGAQYVPPNGVSAGGLDITGFGDKTDSNMLPAGAVSANGGDTWANNISSVKCYA</sequence>
<keyword evidence="1" id="KW-0732">Signal</keyword>
<evidence type="ECO:0000313" key="2">
    <source>
        <dbReference type="EMBL" id="KAL1607894.1"/>
    </source>
</evidence>
<name>A0ABR3RTX9_9PLEO</name>
<gene>
    <name evidence="2" type="ORF">SLS60_002832</name>
</gene>
<dbReference type="Proteomes" id="UP001521785">
    <property type="component" value="Unassembled WGS sequence"/>
</dbReference>
<feature type="chain" id="PRO_5045990173" evidence="1">
    <location>
        <begin position="18"/>
        <end position="157"/>
    </location>
</feature>
<reference evidence="2 3" key="1">
    <citation type="submission" date="2024-02" db="EMBL/GenBank/DDBJ databases">
        <title>De novo assembly and annotation of 12 fungi associated with fruit tree decline syndrome in Ontario, Canada.</title>
        <authorList>
            <person name="Sulman M."/>
            <person name="Ellouze W."/>
            <person name="Ilyukhin E."/>
        </authorList>
    </citation>
    <scope>NUCLEOTIDE SEQUENCE [LARGE SCALE GENOMIC DNA]</scope>
    <source>
        <strain evidence="2 3">M42-189</strain>
    </source>
</reference>
<accession>A0ABR3RTX9</accession>
<keyword evidence="3" id="KW-1185">Reference proteome</keyword>
<protein>
    <submittedName>
        <fullName evidence="2">Uncharacterized protein</fullName>
    </submittedName>
</protein>
<evidence type="ECO:0000256" key="1">
    <source>
        <dbReference type="SAM" id="SignalP"/>
    </source>
</evidence>
<organism evidence="2 3">
    <name type="scientific">Paraconiothyrium brasiliense</name>
    <dbReference type="NCBI Taxonomy" id="300254"/>
    <lineage>
        <taxon>Eukaryota</taxon>
        <taxon>Fungi</taxon>
        <taxon>Dikarya</taxon>
        <taxon>Ascomycota</taxon>
        <taxon>Pezizomycotina</taxon>
        <taxon>Dothideomycetes</taxon>
        <taxon>Pleosporomycetidae</taxon>
        <taxon>Pleosporales</taxon>
        <taxon>Massarineae</taxon>
        <taxon>Didymosphaeriaceae</taxon>
        <taxon>Paraconiothyrium</taxon>
    </lineage>
</organism>
<dbReference type="EMBL" id="JAKJXO020000003">
    <property type="protein sequence ID" value="KAL1607894.1"/>
    <property type="molecule type" value="Genomic_DNA"/>
</dbReference>
<feature type="signal peptide" evidence="1">
    <location>
        <begin position="1"/>
        <end position="17"/>
    </location>
</feature>
<proteinExistence type="predicted"/>
<evidence type="ECO:0000313" key="3">
    <source>
        <dbReference type="Proteomes" id="UP001521785"/>
    </source>
</evidence>
<comment type="caution">
    <text evidence="2">The sequence shown here is derived from an EMBL/GenBank/DDBJ whole genome shotgun (WGS) entry which is preliminary data.</text>
</comment>